<feature type="non-terminal residue" evidence="12">
    <location>
        <position position="1"/>
    </location>
</feature>
<accession>A0A0K3C8A0</accession>
<dbReference type="GO" id="GO:0007030">
    <property type="term" value="P:Golgi organization"/>
    <property type="evidence" value="ECO:0007669"/>
    <property type="project" value="TreeGrafter"/>
</dbReference>
<feature type="compositionally biased region" description="Low complexity" evidence="10">
    <location>
        <begin position="492"/>
        <end position="540"/>
    </location>
</feature>
<dbReference type="InterPro" id="IPR002119">
    <property type="entry name" value="Histone_H2A"/>
</dbReference>
<dbReference type="PANTHER" id="PTHR18921:SF2">
    <property type="entry name" value="THYROID RECEPTOR-INTERACTING PROTEIN 11"/>
    <property type="match status" value="1"/>
</dbReference>
<keyword evidence="7 9" id="KW-0175">Coiled coil</keyword>
<feature type="region of interest" description="Disordered" evidence="10">
    <location>
        <begin position="463"/>
        <end position="550"/>
    </location>
</feature>
<evidence type="ECO:0000256" key="2">
    <source>
        <dbReference type="ARBA" id="ARBA00004286"/>
    </source>
</evidence>
<sequence>ASQAHPSSSAPHALAAVDEADTSGDAAWFDDGGVGHGAEEEQEPANEPAAEDEQGGTLAGGEERVDEREAQELPSDPDERLRVLEDELDRTRMDRDAWEAQYQGLLAKLTAMRNTLGDKLKQDADELDRREQEIADLRAANDDLSTTLETLKSELIQSHADADALHSEVEQLRARAFDSEQAVSDEAQERELALREAQEDLERVRIERDEWEQEAMRERVRREELATRHSQIEMEYAQAKAEREVLREERDREMESAANLHAVLEEFQAAKDNELQALLGDLQTQLHDTQQALEGYRQRATQAETQLQNAQNDSEKVLALAKEIKEKNLLIGKLRHEAVILNEHLTEALRRLKKDQSETSVDRRLVSNVLITFLNTPRGDAKRFEMLQLIASILSWTDDQREKVGLQRASGALSGSSIISSGRGSSAKGHARSGKGKAVDEGAENESFSNLWIEFLLKEASAGQGSKAATQTPSSPPPTSPNGTQASTRFDLPPLGSPPLSAASTRRPSLSSMFSNGGSSTAPTSSAPPTTMPAPSTSGGKSKSAMTGHKPVRDSVKAGLVFPVARVKKQLKQGRYADRITRTSAAEILELAGNAARDNKKRRIIPRHLQLAIRNDEELARLCQNAVISEGGVLPHIHGELLPDKHPRKGKGKGKKSKQGEESD</sequence>
<dbReference type="InterPro" id="IPR009072">
    <property type="entry name" value="Histone-fold"/>
</dbReference>
<evidence type="ECO:0000256" key="7">
    <source>
        <dbReference type="ARBA" id="ARBA00023054"/>
    </source>
</evidence>
<organism evidence="12 13">
    <name type="scientific">Rhodotorula toruloides</name>
    <name type="common">Yeast</name>
    <name type="synonym">Rhodosporidium toruloides</name>
    <dbReference type="NCBI Taxonomy" id="5286"/>
    <lineage>
        <taxon>Eukaryota</taxon>
        <taxon>Fungi</taxon>
        <taxon>Dikarya</taxon>
        <taxon>Basidiomycota</taxon>
        <taxon>Pucciniomycotina</taxon>
        <taxon>Microbotryomycetes</taxon>
        <taxon>Sporidiobolales</taxon>
        <taxon>Sporidiobolaceae</taxon>
        <taxon>Rhodotorula</taxon>
    </lineage>
</organism>
<reference evidence="12 13" key="1">
    <citation type="submission" date="2015-07" db="EMBL/GenBank/DDBJ databases">
        <authorList>
            <person name="Cajimat M.N.B."/>
            <person name="Milazzo M.L."/>
            <person name="Fulhorst C.F."/>
        </authorList>
    </citation>
    <scope>NUCLEOTIDE SEQUENCE [LARGE SCALE GENOMIC DNA]</scope>
    <source>
        <strain evidence="12">Single colony</strain>
    </source>
</reference>
<feature type="region of interest" description="Disordered" evidence="10">
    <location>
        <begin position="414"/>
        <end position="443"/>
    </location>
</feature>
<dbReference type="InterPro" id="IPR019459">
    <property type="entry name" value="GRAB"/>
</dbReference>
<feature type="domain" description="GRIP" evidence="11">
    <location>
        <begin position="356"/>
        <end position="407"/>
    </location>
</feature>
<keyword evidence="8" id="KW-0539">Nucleus</keyword>
<dbReference type="OMA" id="AWEAQYQ"/>
<dbReference type="GO" id="GO:0030527">
    <property type="term" value="F:structural constituent of chromatin"/>
    <property type="evidence" value="ECO:0007669"/>
    <property type="project" value="InterPro"/>
</dbReference>
<feature type="compositionally biased region" description="Low complexity" evidence="10">
    <location>
        <begin position="1"/>
        <end position="16"/>
    </location>
</feature>
<dbReference type="Proteomes" id="UP000199069">
    <property type="component" value="Unassembled WGS sequence"/>
</dbReference>
<dbReference type="GO" id="GO:0000786">
    <property type="term" value="C:nucleosome"/>
    <property type="evidence" value="ECO:0007669"/>
    <property type="project" value="InterPro"/>
</dbReference>
<evidence type="ECO:0000256" key="9">
    <source>
        <dbReference type="SAM" id="Coils"/>
    </source>
</evidence>
<dbReference type="GO" id="GO:0005794">
    <property type="term" value="C:Golgi apparatus"/>
    <property type="evidence" value="ECO:0007669"/>
    <property type="project" value="UniProtKB-SubCell"/>
</dbReference>
<feature type="compositionally biased region" description="Acidic residues" evidence="10">
    <location>
        <begin position="40"/>
        <end position="54"/>
    </location>
</feature>
<dbReference type="GO" id="GO:0046982">
    <property type="term" value="F:protein heterodimerization activity"/>
    <property type="evidence" value="ECO:0007669"/>
    <property type="project" value="InterPro"/>
</dbReference>
<dbReference type="PROSITE" id="PS50913">
    <property type="entry name" value="GRIP"/>
    <property type="match status" value="1"/>
</dbReference>
<evidence type="ECO:0000313" key="13">
    <source>
        <dbReference type="Proteomes" id="UP000199069"/>
    </source>
</evidence>
<dbReference type="Pfam" id="PF10375">
    <property type="entry name" value="GRAB"/>
    <property type="match status" value="1"/>
</dbReference>
<evidence type="ECO:0000256" key="8">
    <source>
        <dbReference type="ARBA" id="ARBA00023242"/>
    </source>
</evidence>
<comment type="subcellular location">
    <subcellularLocation>
        <location evidence="2">Chromosome</location>
    </subcellularLocation>
    <subcellularLocation>
        <location evidence="3">Golgi apparatus</location>
    </subcellularLocation>
    <subcellularLocation>
        <location evidence="1">Nucleus</location>
    </subcellularLocation>
</comment>
<dbReference type="InterPro" id="IPR032458">
    <property type="entry name" value="Histone_H2A_CS"/>
</dbReference>
<proteinExistence type="inferred from homology"/>
<dbReference type="SMART" id="SM00414">
    <property type="entry name" value="H2A"/>
    <property type="match status" value="1"/>
</dbReference>
<dbReference type="STRING" id="5286.A0A0K3C8A0"/>
<evidence type="ECO:0000256" key="1">
    <source>
        <dbReference type="ARBA" id="ARBA00004123"/>
    </source>
</evidence>
<feature type="compositionally biased region" description="Basic residues" evidence="10">
    <location>
        <begin position="646"/>
        <end position="657"/>
    </location>
</feature>
<dbReference type="GO" id="GO:0006888">
    <property type="term" value="P:endoplasmic reticulum to Golgi vesicle-mediated transport"/>
    <property type="evidence" value="ECO:0007669"/>
    <property type="project" value="TreeGrafter"/>
</dbReference>
<evidence type="ECO:0000256" key="3">
    <source>
        <dbReference type="ARBA" id="ARBA00004555"/>
    </source>
</evidence>
<feature type="coiled-coil region" evidence="9">
    <location>
        <begin position="187"/>
        <end position="327"/>
    </location>
</feature>
<evidence type="ECO:0000256" key="6">
    <source>
        <dbReference type="ARBA" id="ARBA00023034"/>
    </source>
</evidence>
<dbReference type="GO" id="GO:0031267">
    <property type="term" value="F:small GTPase binding"/>
    <property type="evidence" value="ECO:0007669"/>
    <property type="project" value="TreeGrafter"/>
</dbReference>
<keyword evidence="6" id="KW-0333">Golgi apparatus</keyword>
<dbReference type="CDD" id="cd00074">
    <property type="entry name" value="HFD_H2A"/>
    <property type="match status" value="1"/>
</dbReference>
<dbReference type="SUPFAM" id="SSF47113">
    <property type="entry name" value="Histone-fold"/>
    <property type="match status" value="1"/>
</dbReference>
<feature type="region of interest" description="Disordered" evidence="10">
    <location>
        <begin position="637"/>
        <end position="664"/>
    </location>
</feature>
<feature type="region of interest" description="Disordered" evidence="10">
    <location>
        <begin position="1"/>
        <end position="86"/>
    </location>
</feature>
<name>A0A0K3C8A0_RHOTO</name>
<dbReference type="Gene3D" id="1.10.20.10">
    <property type="entry name" value="Histone, subunit A"/>
    <property type="match status" value="1"/>
</dbReference>
<evidence type="ECO:0000256" key="10">
    <source>
        <dbReference type="SAM" id="MobiDB-lite"/>
    </source>
</evidence>
<dbReference type="GO" id="GO:0003677">
    <property type="term" value="F:DNA binding"/>
    <property type="evidence" value="ECO:0007669"/>
    <property type="project" value="InterPro"/>
</dbReference>
<dbReference type="InterPro" id="IPR000237">
    <property type="entry name" value="GRIP_dom"/>
</dbReference>
<dbReference type="PROSITE" id="PS00046">
    <property type="entry name" value="HISTONE_H2A"/>
    <property type="match status" value="1"/>
</dbReference>
<feature type="compositionally biased region" description="Low complexity" evidence="10">
    <location>
        <begin position="414"/>
        <end position="427"/>
    </location>
</feature>
<dbReference type="Pfam" id="PF16211">
    <property type="entry name" value="Histone_H2A_C"/>
    <property type="match status" value="1"/>
</dbReference>
<evidence type="ECO:0000256" key="5">
    <source>
        <dbReference type="ARBA" id="ARBA00022454"/>
    </source>
</evidence>
<dbReference type="PANTHER" id="PTHR18921">
    <property type="entry name" value="MYOSIN HEAVY CHAIN - RELATED"/>
    <property type="match status" value="1"/>
</dbReference>
<dbReference type="EMBL" id="CWKI01000002">
    <property type="protein sequence ID" value="CTR05088.1"/>
    <property type="molecule type" value="Genomic_DNA"/>
</dbReference>
<gene>
    <name evidence="12" type="primary">FGENESH: predicted gene_2.118</name>
    <name evidence="12" type="ORF">BN2166_0009490</name>
</gene>
<dbReference type="InterPro" id="IPR032454">
    <property type="entry name" value="Histone_H2A_C"/>
</dbReference>
<evidence type="ECO:0000256" key="4">
    <source>
        <dbReference type="ARBA" id="ARBA00010691"/>
    </source>
</evidence>
<protein>
    <submittedName>
        <fullName evidence="12">FGENESH: predicted gene_2.118 protein</fullName>
    </submittedName>
</protein>
<evidence type="ECO:0000313" key="12">
    <source>
        <dbReference type="EMBL" id="CTR05088.1"/>
    </source>
</evidence>
<dbReference type="GO" id="GO:0005634">
    <property type="term" value="C:nucleus"/>
    <property type="evidence" value="ECO:0007669"/>
    <property type="project" value="UniProtKB-SubCell"/>
</dbReference>
<feature type="compositionally biased region" description="Basic and acidic residues" evidence="10">
    <location>
        <begin position="61"/>
        <end position="86"/>
    </location>
</feature>
<evidence type="ECO:0000259" key="11">
    <source>
        <dbReference type="PROSITE" id="PS50913"/>
    </source>
</evidence>
<dbReference type="AlphaFoldDB" id="A0A0K3C8A0"/>
<comment type="similarity">
    <text evidence="4">Belongs to the histone H2A family.</text>
</comment>
<keyword evidence="5" id="KW-0158">Chromosome</keyword>
<keyword evidence="13" id="KW-1185">Reference proteome</keyword>